<feature type="transmembrane region" description="Helical" evidence="2">
    <location>
        <begin position="94"/>
        <end position="115"/>
    </location>
</feature>
<name>A0ABQ0DD11_9EUKA</name>
<keyword evidence="2" id="KW-0812">Transmembrane</keyword>
<reference evidence="3 4" key="1">
    <citation type="journal article" date="2019" name="PLoS Negl. Trop. Dis.">
        <title>Whole genome sequencing of Entamoeba nuttalli reveals mammalian host-related molecular signatures and a novel octapeptide-repeat surface protein.</title>
        <authorList>
            <person name="Tanaka M."/>
            <person name="Makiuchi T."/>
            <person name="Komiyama T."/>
            <person name="Shiina T."/>
            <person name="Osaki K."/>
            <person name="Tachibana H."/>
        </authorList>
    </citation>
    <scope>NUCLEOTIDE SEQUENCE [LARGE SCALE GENOMIC DNA]</scope>
    <source>
        <strain evidence="3 4">P19-061405</strain>
    </source>
</reference>
<dbReference type="Proteomes" id="UP001628156">
    <property type="component" value="Unassembled WGS sequence"/>
</dbReference>
<feature type="region of interest" description="Disordered" evidence="1">
    <location>
        <begin position="157"/>
        <end position="216"/>
    </location>
</feature>
<dbReference type="Gene3D" id="2.40.50.1060">
    <property type="match status" value="1"/>
</dbReference>
<proteinExistence type="predicted"/>
<feature type="compositionally biased region" description="Basic and acidic residues" evidence="1">
    <location>
        <begin position="175"/>
        <end position="186"/>
    </location>
</feature>
<evidence type="ECO:0000256" key="1">
    <source>
        <dbReference type="SAM" id="MobiDB-lite"/>
    </source>
</evidence>
<dbReference type="Pfam" id="PF11700">
    <property type="entry name" value="ATG22"/>
    <property type="match status" value="1"/>
</dbReference>
<evidence type="ECO:0000313" key="4">
    <source>
        <dbReference type="Proteomes" id="UP001628156"/>
    </source>
</evidence>
<evidence type="ECO:0008006" key="5">
    <source>
        <dbReference type="Google" id="ProtNLM"/>
    </source>
</evidence>
<dbReference type="InterPro" id="IPR024671">
    <property type="entry name" value="Atg22-like"/>
</dbReference>
<keyword evidence="4" id="KW-1185">Reference proteome</keyword>
<feature type="compositionally biased region" description="Basic and acidic residues" evidence="1">
    <location>
        <begin position="157"/>
        <end position="168"/>
    </location>
</feature>
<gene>
    <name evidence="3" type="ORF">ENUP19_0057G0082</name>
</gene>
<accession>A0ABQ0DD11</accession>
<organism evidence="3 4">
    <name type="scientific">Entamoeba nuttalli</name>
    <dbReference type="NCBI Taxonomy" id="412467"/>
    <lineage>
        <taxon>Eukaryota</taxon>
        <taxon>Amoebozoa</taxon>
        <taxon>Evosea</taxon>
        <taxon>Archamoebae</taxon>
        <taxon>Mastigamoebida</taxon>
        <taxon>Entamoebidae</taxon>
        <taxon>Entamoeba</taxon>
    </lineage>
</organism>
<keyword evidence="2" id="KW-0472">Membrane</keyword>
<protein>
    <recommendedName>
        <fullName evidence="5">PRA1 family protein</fullName>
    </recommendedName>
</protein>
<feature type="transmembrane region" description="Helical" evidence="2">
    <location>
        <begin position="122"/>
        <end position="142"/>
    </location>
</feature>
<dbReference type="EMBL" id="BAAFRS010000057">
    <property type="protein sequence ID" value="GAB1220748.1"/>
    <property type="molecule type" value="Genomic_DNA"/>
</dbReference>
<evidence type="ECO:0000256" key="2">
    <source>
        <dbReference type="SAM" id="Phobius"/>
    </source>
</evidence>
<comment type="caution">
    <text evidence="3">The sequence shown here is derived from an EMBL/GenBank/DDBJ whole genome shotgun (WGS) entry which is preliminary data.</text>
</comment>
<sequence length="216" mass="25044">MVDWKNIQIKVVEQLKELAHAKYGLFENSDVLAIRTKRNLKRFCYAYLFIICCFAVVECLFIPFMILPILIAFIPYIVINTLRKWNFSLPEKVFGYPLDFVCVIVGLMASNLFCFISGTRYVVYNFITFTVSSVSVQAHIILCISDLELIIKEENKTKQNEEENKEENKEENEEENKTKQNEEENKTTPSSQIHSRTANVKEDEVSSSSDEVESKQ</sequence>
<feature type="transmembrane region" description="Helical" evidence="2">
    <location>
        <begin position="45"/>
        <end position="74"/>
    </location>
</feature>
<evidence type="ECO:0000313" key="3">
    <source>
        <dbReference type="EMBL" id="GAB1220748.1"/>
    </source>
</evidence>
<keyword evidence="2" id="KW-1133">Transmembrane helix</keyword>
<feature type="compositionally biased region" description="Polar residues" evidence="1">
    <location>
        <begin position="189"/>
        <end position="198"/>
    </location>
</feature>